<evidence type="ECO:0000256" key="4">
    <source>
        <dbReference type="ARBA" id="ARBA00022771"/>
    </source>
</evidence>
<dbReference type="GO" id="GO:0005634">
    <property type="term" value="C:nucleus"/>
    <property type="evidence" value="ECO:0007669"/>
    <property type="project" value="UniProtKB-SubCell"/>
</dbReference>
<evidence type="ECO:0000256" key="6">
    <source>
        <dbReference type="ARBA" id="ARBA00023125"/>
    </source>
</evidence>
<reference evidence="8" key="1">
    <citation type="submission" date="2020-04" db="EMBL/GenBank/DDBJ databases">
        <authorList>
            <person name="Alioto T."/>
            <person name="Alioto T."/>
            <person name="Gomez Garrido J."/>
        </authorList>
    </citation>
    <scope>NUCLEOTIDE SEQUENCE</scope>
    <source>
        <strain evidence="8">A484AB</strain>
    </source>
</reference>
<feature type="non-terminal residue" evidence="8">
    <location>
        <position position="176"/>
    </location>
</feature>
<keyword evidence="2" id="KW-0479">Metal-binding</keyword>
<keyword evidence="6" id="KW-0238">DNA-binding</keyword>
<dbReference type="OrthoDB" id="8117402at2759"/>
<evidence type="ECO:0000313" key="8">
    <source>
        <dbReference type="EMBL" id="CAB4035799.1"/>
    </source>
</evidence>
<dbReference type="PROSITE" id="PS50157">
    <property type="entry name" value="ZINC_FINGER_C2H2_2"/>
    <property type="match status" value="3"/>
</dbReference>
<gene>
    <name evidence="8" type="ORF">PACLA_8A000179</name>
</gene>
<comment type="caution">
    <text evidence="8">The sequence shown here is derived from an EMBL/GenBank/DDBJ whole genome shotgun (WGS) entry which is preliminary data.</text>
</comment>
<dbReference type="InterPro" id="IPR013087">
    <property type="entry name" value="Znf_C2H2_type"/>
</dbReference>
<keyword evidence="7" id="KW-0539">Nucleus</keyword>
<dbReference type="EMBL" id="CACRXK020021379">
    <property type="protein sequence ID" value="CAB4035799.1"/>
    <property type="molecule type" value="Genomic_DNA"/>
</dbReference>
<evidence type="ECO:0000256" key="3">
    <source>
        <dbReference type="ARBA" id="ARBA00022737"/>
    </source>
</evidence>
<dbReference type="Proteomes" id="UP001152795">
    <property type="component" value="Unassembled WGS sequence"/>
</dbReference>
<accession>A0A7D9JTR8</accession>
<keyword evidence="3" id="KW-0677">Repeat</keyword>
<comment type="subcellular location">
    <subcellularLocation>
        <location evidence="1">Nucleus</location>
    </subcellularLocation>
</comment>
<dbReference type="GO" id="GO:0008270">
    <property type="term" value="F:zinc ion binding"/>
    <property type="evidence" value="ECO:0007669"/>
    <property type="project" value="UniProtKB-KW"/>
</dbReference>
<dbReference type="FunFam" id="3.30.160.60:FF:002343">
    <property type="entry name" value="Zinc finger protein 33A"/>
    <property type="match status" value="1"/>
</dbReference>
<name>A0A7D9JTR8_PARCT</name>
<proteinExistence type="predicted"/>
<dbReference type="GO" id="GO:0001228">
    <property type="term" value="F:DNA-binding transcription activator activity, RNA polymerase II-specific"/>
    <property type="evidence" value="ECO:0007669"/>
    <property type="project" value="TreeGrafter"/>
</dbReference>
<sequence length="176" mass="20339">MSRKCEVSNKKRFSQSSNLATHKKTHTSDKPYECDACNKRFSQSHKLTQHKVSAHKRNESVECCICKKTFTQRQSLRCHWRSHLRNGLLLCHNCGKEVIQGQRHANEMTVRNDCDKCNKQSPDIESLYQHKAKDHGTSYQCDVCKELEAREATGIGYICCVCDDEFEIASKLEDHM</sequence>
<evidence type="ECO:0000256" key="7">
    <source>
        <dbReference type="ARBA" id="ARBA00023242"/>
    </source>
</evidence>
<dbReference type="SUPFAM" id="SSF57667">
    <property type="entry name" value="beta-beta-alpha zinc fingers"/>
    <property type="match status" value="2"/>
</dbReference>
<dbReference type="SMART" id="SM00355">
    <property type="entry name" value="ZnF_C2H2"/>
    <property type="match status" value="4"/>
</dbReference>
<dbReference type="AlphaFoldDB" id="A0A7D9JTR8"/>
<dbReference type="PANTHER" id="PTHR24376:SF243">
    <property type="entry name" value="C2H2-TYPE DOMAIN-CONTAINING PROTEIN"/>
    <property type="match status" value="1"/>
</dbReference>
<dbReference type="InterPro" id="IPR036236">
    <property type="entry name" value="Znf_C2H2_sf"/>
</dbReference>
<protein>
    <submittedName>
        <fullName evidence="8">Zinc finger 271-like</fullName>
    </submittedName>
</protein>
<evidence type="ECO:0000256" key="1">
    <source>
        <dbReference type="ARBA" id="ARBA00004123"/>
    </source>
</evidence>
<dbReference type="Gene3D" id="3.30.160.60">
    <property type="entry name" value="Classic Zinc Finger"/>
    <property type="match status" value="3"/>
</dbReference>
<evidence type="ECO:0000256" key="5">
    <source>
        <dbReference type="ARBA" id="ARBA00022833"/>
    </source>
</evidence>
<dbReference type="PANTHER" id="PTHR24376">
    <property type="entry name" value="ZINC FINGER PROTEIN"/>
    <property type="match status" value="1"/>
</dbReference>
<evidence type="ECO:0000313" key="9">
    <source>
        <dbReference type="Proteomes" id="UP001152795"/>
    </source>
</evidence>
<dbReference type="Pfam" id="PF00096">
    <property type="entry name" value="zf-C2H2"/>
    <property type="match status" value="1"/>
</dbReference>
<dbReference type="PROSITE" id="PS00028">
    <property type="entry name" value="ZINC_FINGER_C2H2_1"/>
    <property type="match status" value="2"/>
</dbReference>
<dbReference type="GO" id="GO:0000978">
    <property type="term" value="F:RNA polymerase II cis-regulatory region sequence-specific DNA binding"/>
    <property type="evidence" value="ECO:0007669"/>
    <property type="project" value="TreeGrafter"/>
</dbReference>
<organism evidence="8 9">
    <name type="scientific">Paramuricea clavata</name>
    <name type="common">Red gorgonian</name>
    <name type="synonym">Violescent sea-whip</name>
    <dbReference type="NCBI Taxonomy" id="317549"/>
    <lineage>
        <taxon>Eukaryota</taxon>
        <taxon>Metazoa</taxon>
        <taxon>Cnidaria</taxon>
        <taxon>Anthozoa</taxon>
        <taxon>Octocorallia</taxon>
        <taxon>Malacalcyonacea</taxon>
        <taxon>Plexauridae</taxon>
        <taxon>Paramuricea</taxon>
    </lineage>
</organism>
<evidence type="ECO:0000256" key="2">
    <source>
        <dbReference type="ARBA" id="ARBA00022723"/>
    </source>
</evidence>
<keyword evidence="5" id="KW-0862">Zinc</keyword>
<keyword evidence="9" id="KW-1185">Reference proteome</keyword>
<keyword evidence="4" id="KW-0863">Zinc-finger</keyword>